<feature type="region of interest" description="Disordered" evidence="1">
    <location>
        <begin position="1"/>
        <end position="34"/>
    </location>
</feature>
<reference evidence="2 3" key="1">
    <citation type="journal article" date="2012" name="BMC Genomics">
        <title>Sequencing the genome of Marssonina brunnea reveals fungus-poplar co-evolution.</title>
        <authorList>
            <person name="Zhu S."/>
            <person name="Cao Y.-Z."/>
            <person name="Jiang C."/>
            <person name="Tan B.-Y."/>
            <person name="Wang Z."/>
            <person name="Feng S."/>
            <person name="Zhang L."/>
            <person name="Su X.-H."/>
            <person name="Brejova B."/>
            <person name="Vinar T."/>
            <person name="Xu M."/>
            <person name="Wang M.-X."/>
            <person name="Zhang S.-G."/>
            <person name="Huang M.-R."/>
            <person name="Wu R."/>
            <person name="Zhou Y."/>
        </authorList>
    </citation>
    <scope>NUCLEOTIDE SEQUENCE [LARGE SCALE GENOMIC DNA]</scope>
    <source>
        <strain evidence="2 3">MB_m1</strain>
    </source>
</reference>
<gene>
    <name evidence="2" type="ORF">MBM_07345</name>
</gene>
<dbReference type="OrthoDB" id="3526778at2759"/>
<proteinExistence type="predicted"/>
<evidence type="ECO:0000313" key="2">
    <source>
        <dbReference type="EMBL" id="EKD14624.1"/>
    </source>
</evidence>
<dbReference type="InParanoid" id="K1XQ05"/>
<organism evidence="2 3">
    <name type="scientific">Marssonina brunnea f. sp. multigermtubi (strain MB_m1)</name>
    <name type="common">Marssonina leaf spot fungus</name>
    <dbReference type="NCBI Taxonomy" id="1072389"/>
    <lineage>
        <taxon>Eukaryota</taxon>
        <taxon>Fungi</taxon>
        <taxon>Dikarya</taxon>
        <taxon>Ascomycota</taxon>
        <taxon>Pezizomycotina</taxon>
        <taxon>Leotiomycetes</taxon>
        <taxon>Helotiales</taxon>
        <taxon>Drepanopezizaceae</taxon>
        <taxon>Drepanopeziza</taxon>
    </lineage>
</organism>
<evidence type="ECO:0000256" key="1">
    <source>
        <dbReference type="SAM" id="MobiDB-lite"/>
    </source>
</evidence>
<dbReference type="GeneID" id="18763280"/>
<accession>K1XQ05</accession>
<evidence type="ECO:0000313" key="3">
    <source>
        <dbReference type="Proteomes" id="UP000006753"/>
    </source>
</evidence>
<dbReference type="HOGENOM" id="CLU_1777890_0_0_1"/>
<dbReference type="AlphaFoldDB" id="K1XQ05"/>
<feature type="compositionally biased region" description="Basic and acidic residues" evidence="1">
    <location>
        <begin position="135"/>
        <end position="146"/>
    </location>
</feature>
<protein>
    <submittedName>
        <fullName evidence="2">Uncharacterized protein</fullName>
    </submittedName>
</protein>
<sequence length="146" mass="16185">MEVRLPLRAQGPTHEQVPLHQHGLRPDRPPDPRVYDAREPTNFLLVQTVARASSGVDRVSIRMAGRANPQRRFELIYTANRWLGVPGVLATVGPAHQMEEWLWQKPCGGLLDLGAPGSRKVVEPSAPGRVTMADRVTDRRSAGIED</sequence>
<dbReference type="EMBL" id="JH921445">
    <property type="protein sequence ID" value="EKD14624.1"/>
    <property type="molecule type" value="Genomic_DNA"/>
</dbReference>
<dbReference type="KEGG" id="mbe:MBM_07345"/>
<name>K1XQ05_MARBU</name>
<feature type="compositionally biased region" description="Basic and acidic residues" evidence="1">
    <location>
        <begin position="24"/>
        <end position="34"/>
    </location>
</feature>
<dbReference type="RefSeq" id="XP_007295234.1">
    <property type="nucleotide sequence ID" value="XM_007295172.1"/>
</dbReference>
<keyword evidence="3" id="KW-1185">Reference proteome</keyword>
<dbReference type="Proteomes" id="UP000006753">
    <property type="component" value="Unassembled WGS sequence"/>
</dbReference>
<feature type="region of interest" description="Disordered" evidence="1">
    <location>
        <begin position="121"/>
        <end position="146"/>
    </location>
</feature>